<feature type="region of interest" description="Disordered" evidence="1">
    <location>
        <begin position="54"/>
        <end position="77"/>
    </location>
</feature>
<feature type="region of interest" description="Disordered" evidence="1">
    <location>
        <begin position="345"/>
        <end position="364"/>
    </location>
</feature>
<feature type="compositionally biased region" description="Polar residues" evidence="1">
    <location>
        <begin position="149"/>
        <end position="174"/>
    </location>
</feature>
<accession>A0A1R0H6P7</accession>
<keyword evidence="3" id="KW-1185">Reference proteome</keyword>
<comment type="caution">
    <text evidence="2">The sequence shown here is derived from an EMBL/GenBank/DDBJ whole genome shotgun (WGS) entry which is preliminary data.</text>
</comment>
<gene>
    <name evidence="2" type="ORF">AYI68_g1071</name>
</gene>
<evidence type="ECO:0000313" key="3">
    <source>
        <dbReference type="Proteomes" id="UP000187455"/>
    </source>
</evidence>
<dbReference type="AlphaFoldDB" id="A0A1R0H6P7"/>
<organism evidence="2 3">
    <name type="scientific">Smittium mucronatum</name>
    <dbReference type="NCBI Taxonomy" id="133383"/>
    <lineage>
        <taxon>Eukaryota</taxon>
        <taxon>Fungi</taxon>
        <taxon>Fungi incertae sedis</taxon>
        <taxon>Zoopagomycota</taxon>
        <taxon>Kickxellomycotina</taxon>
        <taxon>Harpellomycetes</taxon>
        <taxon>Harpellales</taxon>
        <taxon>Legeriomycetaceae</taxon>
        <taxon>Smittium</taxon>
    </lineage>
</organism>
<evidence type="ECO:0000313" key="2">
    <source>
        <dbReference type="EMBL" id="OLY84758.1"/>
    </source>
</evidence>
<name>A0A1R0H6P7_9FUNG</name>
<dbReference type="STRING" id="133383.A0A1R0H6P7"/>
<reference evidence="2 3" key="1">
    <citation type="journal article" date="2016" name="Mol. Biol. Evol.">
        <title>Genome-Wide Survey of Gut Fungi (Harpellales) Reveals the First Horizontally Transferred Ubiquitin Gene from a Mosquito Host.</title>
        <authorList>
            <person name="Wang Y."/>
            <person name="White M.M."/>
            <person name="Kvist S."/>
            <person name="Moncalvo J.M."/>
        </authorList>
    </citation>
    <scope>NUCLEOTIDE SEQUENCE [LARGE SCALE GENOMIC DNA]</scope>
    <source>
        <strain evidence="2 3">ALG-7-W6</strain>
    </source>
</reference>
<feature type="region of interest" description="Disordered" evidence="1">
    <location>
        <begin position="97"/>
        <end position="232"/>
    </location>
</feature>
<feature type="compositionally biased region" description="Basic residues" evidence="1">
    <location>
        <begin position="137"/>
        <end position="147"/>
    </location>
</feature>
<protein>
    <submittedName>
        <fullName evidence="2">Uncharacterized protein</fullName>
    </submittedName>
</protein>
<sequence length="402" mass="44709">MPEDTEAKLNELTSLLKRLLRERKPQLEIEDPFLTTISPATNLYTDYQDDRLLRAPLDPGNPRTHNRRPTNSVCKKNESPTVRIAATVTKKRLDNLHKSLDLPEKPQHLVESDKNSLVEQEKPDALIASKNPEQRSIIRKPFRKRQKAGAQNSTISKPSPAQNTEAAVPSTNAKNHPHPSKQPCTTKRLGRLEEKDGTDPSAAATGAVSTNVASATSKGKAQQRGPPNPDVGDGLIAYKEGYIIIKVPGSGILHQAMLSPINRGTQTCPGPEKAELARLGAEIQDRVARIYMPNDQEEGLHIDSRIKGYFHAHPDSQVLKENQVGEVFDDAIIFDNPSWYDYRFPGHESQGPFNQDPGPPQRSERTVETWQDDVEMPGELYLKSSSHFSCHTTGLTHVETRL</sequence>
<evidence type="ECO:0000256" key="1">
    <source>
        <dbReference type="SAM" id="MobiDB-lite"/>
    </source>
</evidence>
<feature type="compositionally biased region" description="Basic and acidic residues" evidence="1">
    <location>
        <begin position="97"/>
        <end position="124"/>
    </location>
</feature>
<dbReference type="EMBL" id="LSSL01000369">
    <property type="protein sequence ID" value="OLY84758.1"/>
    <property type="molecule type" value="Genomic_DNA"/>
</dbReference>
<feature type="compositionally biased region" description="Polar residues" evidence="1">
    <location>
        <begin position="207"/>
        <end position="220"/>
    </location>
</feature>
<dbReference type="Proteomes" id="UP000187455">
    <property type="component" value="Unassembled WGS sequence"/>
</dbReference>
<proteinExistence type="predicted"/>